<keyword evidence="1" id="KW-0812">Transmembrane</keyword>
<dbReference type="GO" id="GO:0016020">
    <property type="term" value="C:membrane"/>
    <property type="evidence" value="ECO:0007669"/>
    <property type="project" value="InterPro"/>
</dbReference>
<dbReference type="InterPro" id="IPR050640">
    <property type="entry name" value="Bact_2-comp_sensor_kinase"/>
</dbReference>
<reference evidence="3 4" key="1">
    <citation type="submission" date="2019-09" db="EMBL/GenBank/DDBJ databases">
        <title>Chitinophaga ginsengihumi sp. nov., isolated from soil of ginseng rhizosphere.</title>
        <authorList>
            <person name="Lee J."/>
        </authorList>
    </citation>
    <scope>NUCLEOTIDE SEQUENCE [LARGE SCALE GENOMIC DNA]</scope>
    <source>
        <strain evidence="3 4">BN140078</strain>
    </source>
</reference>
<feature type="transmembrane region" description="Helical" evidence="1">
    <location>
        <begin position="105"/>
        <end position="126"/>
    </location>
</feature>
<dbReference type="Pfam" id="PF06580">
    <property type="entry name" value="His_kinase"/>
    <property type="match status" value="1"/>
</dbReference>
<protein>
    <recommendedName>
        <fullName evidence="2">Signal transduction histidine kinase internal region domain-containing protein</fullName>
    </recommendedName>
</protein>
<proteinExistence type="predicted"/>
<evidence type="ECO:0000256" key="1">
    <source>
        <dbReference type="SAM" id="Phobius"/>
    </source>
</evidence>
<name>A0A5B2VLP6_9BACT</name>
<dbReference type="Gene3D" id="3.30.565.10">
    <property type="entry name" value="Histidine kinase-like ATPase, C-terminal domain"/>
    <property type="match status" value="1"/>
</dbReference>
<evidence type="ECO:0000313" key="4">
    <source>
        <dbReference type="Proteomes" id="UP000324611"/>
    </source>
</evidence>
<keyword evidence="4" id="KW-1185">Reference proteome</keyword>
<dbReference type="EMBL" id="VUOC01000004">
    <property type="protein sequence ID" value="KAA2239570.1"/>
    <property type="molecule type" value="Genomic_DNA"/>
</dbReference>
<accession>A0A5B2VLP6</accession>
<dbReference type="RefSeq" id="WP_149840749.1">
    <property type="nucleotide sequence ID" value="NZ_VUOC01000004.1"/>
</dbReference>
<evidence type="ECO:0000313" key="3">
    <source>
        <dbReference type="EMBL" id="KAA2239570.1"/>
    </source>
</evidence>
<dbReference type="PANTHER" id="PTHR34220">
    <property type="entry name" value="SENSOR HISTIDINE KINASE YPDA"/>
    <property type="match status" value="1"/>
</dbReference>
<feature type="transmembrane region" description="Helical" evidence="1">
    <location>
        <begin position="32"/>
        <end position="52"/>
    </location>
</feature>
<gene>
    <name evidence="3" type="ORF">F0L74_25575</name>
</gene>
<dbReference type="Proteomes" id="UP000324611">
    <property type="component" value="Unassembled WGS sequence"/>
</dbReference>
<organism evidence="3 4">
    <name type="scientific">Chitinophaga agrisoli</name>
    <dbReference type="NCBI Taxonomy" id="2607653"/>
    <lineage>
        <taxon>Bacteria</taxon>
        <taxon>Pseudomonadati</taxon>
        <taxon>Bacteroidota</taxon>
        <taxon>Chitinophagia</taxon>
        <taxon>Chitinophagales</taxon>
        <taxon>Chitinophagaceae</taxon>
        <taxon>Chitinophaga</taxon>
    </lineage>
</organism>
<feature type="transmembrane region" description="Helical" evidence="1">
    <location>
        <begin position="73"/>
        <end position="93"/>
    </location>
</feature>
<keyword evidence="1" id="KW-1133">Transmembrane helix</keyword>
<feature type="domain" description="Signal transduction histidine kinase internal region" evidence="2">
    <location>
        <begin position="154"/>
        <end position="231"/>
    </location>
</feature>
<feature type="transmembrane region" description="Helical" evidence="1">
    <location>
        <begin position="5"/>
        <end position="26"/>
    </location>
</feature>
<keyword evidence="1" id="KW-0472">Membrane</keyword>
<evidence type="ECO:0000259" key="2">
    <source>
        <dbReference type="Pfam" id="PF06580"/>
    </source>
</evidence>
<dbReference type="SUPFAM" id="SSF55874">
    <property type="entry name" value="ATPase domain of HSP90 chaperone/DNA topoisomerase II/histidine kinase"/>
    <property type="match status" value="1"/>
</dbReference>
<dbReference type="GO" id="GO:0000155">
    <property type="term" value="F:phosphorelay sensor kinase activity"/>
    <property type="evidence" value="ECO:0007669"/>
    <property type="project" value="InterPro"/>
</dbReference>
<sequence>MRRAIYTLLICLFTGLAFGIFLYFTYDHRPVRILTQVVSCVTIGSLMMLVIYQRRYFLLTVAHPGVRAAIMTAALILTALIGTEIILLLQTLYLPGAGYHFLQGGSVYILNILVVLVIGIPAYVSLEWQRSLENRISGQAYRMLQLERQQAVFELELLRAKINPHFLYNVHNTIAGLISKDPGKAETLVLLLSKFFRFTLHKNSATYHTVMDELDIVRTYLDMQQIRFERRMQYTIDADPGTLSLQTASFVLQPLVENAVKHGIEARAAGGVIDIKIRVAGAAMVITVADPGPAFPERPHTGAGLQLVMNKLKLLYADDYSLTFNNTPEKYVQLTVPIHHQNVVGG</sequence>
<dbReference type="PANTHER" id="PTHR34220:SF7">
    <property type="entry name" value="SENSOR HISTIDINE KINASE YPDA"/>
    <property type="match status" value="1"/>
</dbReference>
<comment type="caution">
    <text evidence="3">The sequence shown here is derived from an EMBL/GenBank/DDBJ whole genome shotgun (WGS) entry which is preliminary data.</text>
</comment>
<dbReference type="InterPro" id="IPR036890">
    <property type="entry name" value="HATPase_C_sf"/>
</dbReference>
<dbReference type="InterPro" id="IPR010559">
    <property type="entry name" value="Sig_transdc_His_kin_internal"/>
</dbReference>
<dbReference type="AlphaFoldDB" id="A0A5B2VLP6"/>
<reference evidence="3 4" key="2">
    <citation type="submission" date="2019-09" db="EMBL/GenBank/DDBJ databases">
        <authorList>
            <person name="Jin C."/>
        </authorList>
    </citation>
    <scope>NUCLEOTIDE SEQUENCE [LARGE SCALE GENOMIC DNA]</scope>
    <source>
        <strain evidence="3 4">BN140078</strain>
    </source>
</reference>